<keyword evidence="7" id="KW-1185">Reference proteome</keyword>
<gene>
    <name evidence="6" type="ORF">K5V21_05925</name>
</gene>
<dbReference type="RefSeq" id="WP_221859907.1">
    <property type="nucleotide sequence ID" value="NZ_JAIKTU010000004.1"/>
</dbReference>
<evidence type="ECO:0000313" key="7">
    <source>
        <dbReference type="Proteomes" id="UP001299068"/>
    </source>
</evidence>
<keyword evidence="1" id="KW-0805">Transcription regulation</keyword>
<accession>A0ABS7KW17</accession>
<evidence type="ECO:0000256" key="4">
    <source>
        <dbReference type="PROSITE-ProRule" id="PRU00335"/>
    </source>
</evidence>
<organism evidence="6 7">
    <name type="scientific">Clostridium sardiniense</name>
    <name type="common">Clostridium absonum</name>
    <dbReference type="NCBI Taxonomy" id="29369"/>
    <lineage>
        <taxon>Bacteria</taxon>
        <taxon>Bacillati</taxon>
        <taxon>Bacillota</taxon>
        <taxon>Clostridia</taxon>
        <taxon>Eubacteriales</taxon>
        <taxon>Clostridiaceae</taxon>
        <taxon>Clostridium</taxon>
    </lineage>
</organism>
<dbReference type="PANTHER" id="PTHR47506">
    <property type="entry name" value="TRANSCRIPTIONAL REGULATORY PROTEIN"/>
    <property type="match status" value="1"/>
</dbReference>
<protein>
    <submittedName>
        <fullName evidence="6">TetR/AcrR family transcriptional regulator</fullName>
    </submittedName>
</protein>
<proteinExistence type="predicted"/>
<dbReference type="SUPFAM" id="SSF48498">
    <property type="entry name" value="Tetracyclin repressor-like, C-terminal domain"/>
    <property type="match status" value="1"/>
</dbReference>
<dbReference type="InterPro" id="IPR036271">
    <property type="entry name" value="Tet_transcr_reg_TetR-rel_C_sf"/>
</dbReference>
<evidence type="ECO:0000256" key="2">
    <source>
        <dbReference type="ARBA" id="ARBA00023125"/>
    </source>
</evidence>
<dbReference type="PANTHER" id="PTHR47506:SF3">
    <property type="entry name" value="HTH-TYPE TRANSCRIPTIONAL REGULATOR LMRA"/>
    <property type="match status" value="1"/>
</dbReference>
<keyword evidence="3" id="KW-0804">Transcription</keyword>
<dbReference type="Proteomes" id="UP001299068">
    <property type="component" value="Unassembled WGS sequence"/>
</dbReference>
<dbReference type="Pfam" id="PF21993">
    <property type="entry name" value="TetR_C_13_2"/>
    <property type="match status" value="1"/>
</dbReference>
<evidence type="ECO:0000256" key="3">
    <source>
        <dbReference type="ARBA" id="ARBA00023163"/>
    </source>
</evidence>
<feature type="DNA-binding region" description="H-T-H motif" evidence="4">
    <location>
        <begin position="28"/>
        <end position="47"/>
    </location>
</feature>
<evidence type="ECO:0000259" key="5">
    <source>
        <dbReference type="PROSITE" id="PS50977"/>
    </source>
</evidence>
<evidence type="ECO:0000256" key="1">
    <source>
        <dbReference type="ARBA" id="ARBA00023015"/>
    </source>
</evidence>
<dbReference type="SUPFAM" id="SSF46689">
    <property type="entry name" value="Homeodomain-like"/>
    <property type="match status" value="1"/>
</dbReference>
<evidence type="ECO:0000313" key="6">
    <source>
        <dbReference type="EMBL" id="MBY0754991.1"/>
    </source>
</evidence>
<sequence length="192" mass="21693">MDKKIDTRSKILNSASKLFFSNGYHATGLNSILKVSKAPKGSLYYYFPKGKEELALEAIKVVKNNIKEEIKENLYLSNNPIEGIQKVILNVADIVDREEVVKGVTVSLLALEASQTNEILREACMDTFLEWESLYYKRLLELGISENDSKEISRIIQIMIEGAIVMSLTKKDNSSLLLVADKIKMIINSYIK</sequence>
<dbReference type="EMBL" id="JAIKTU010000004">
    <property type="protein sequence ID" value="MBY0754991.1"/>
    <property type="molecule type" value="Genomic_DNA"/>
</dbReference>
<reference evidence="6 7" key="1">
    <citation type="journal article" date="2021" name="Cell Host Microbe">
        <title>in vivo commensal control of Clostridioides difficile virulence.</title>
        <authorList>
            <person name="Girinathan B.P."/>
            <person name="Dibenedetto N."/>
            <person name="Worley J.N."/>
            <person name="Peltier J."/>
            <person name="Arrieta-Ortiz M.L."/>
            <person name="Rupa Christinal Immanuel S."/>
            <person name="Lavin R."/>
            <person name="Delaney M.L."/>
            <person name="Cummins C."/>
            <person name="Hoffmann M."/>
            <person name="Luo Y."/>
            <person name="Gonzalez-Escalona N."/>
            <person name="Allard M."/>
            <person name="Onderdonk A.B."/>
            <person name="Gerber G.K."/>
            <person name="Sonenshein A.L."/>
            <person name="Baliga N."/>
            <person name="Dupuy B."/>
            <person name="Bry L."/>
        </authorList>
    </citation>
    <scope>NUCLEOTIDE SEQUENCE [LARGE SCALE GENOMIC DNA]</scope>
    <source>
        <strain evidence="6 7">DSM 599</strain>
    </source>
</reference>
<feature type="domain" description="HTH tetR-type" evidence="5">
    <location>
        <begin position="5"/>
        <end position="65"/>
    </location>
</feature>
<dbReference type="Pfam" id="PF00440">
    <property type="entry name" value="TetR_N"/>
    <property type="match status" value="1"/>
</dbReference>
<dbReference type="InterPro" id="IPR001647">
    <property type="entry name" value="HTH_TetR"/>
</dbReference>
<dbReference type="PROSITE" id="PS50977">
    <property type="entry name" value="HTH_TETR_2"/>
    <property type="match status" value="1"/>
</dbReference>
<dbReference type="Gene3D" id="1.10.357.10">
    <property type="entry name" value="Tetracycline Repressor, domain 2"/>
    <property type="match status" value="1"/>
</dbReference>
<comment type="caution">
    <text evidence="6">The sequence shown here is derived from an EMBL/GenBank/DDBJ whole genome shotgun (WGS) entry which is preliminary data.</text>
</comment>
<keyword evidence="2 4" id="KW-0238">DNA-binding</keyword>
<name>A0ABS7KW17_CLOSR</name>
<dbReference type="InterPro" id="IPR054156">
    <property type="entry name" value="YxaF_TetR_C"/>
</dbReference>
<dbReference type="InterPro" id="IPR009057">
    <property type="entry name" value="Homeodomain-like_sf"/>
</dbReference>